<evidence type="ECO:0000256" key="1">
    <source>
        <dbReference type="SAM" id="SignalP"/>
    </source>
</evidence>
<reference evidence="3 4" key="1">
    <citation type="journal article" date="2014" name="Genome Announc.">
        <title>Draft Genome Sequence of Cytophaga fermentans JCM 21142T, a Facultative Anaerobe Isolated from Marine Mud.</title>
        <authorList>
            <person name="Starns D."/>
            <person name="Oshima K."/>
            <person name="Suda W."/>
            <person name="Iino T."/>
            <person name="Yuki M."/>
            <person name="Inoue J."/>
            <person name="Kitamura K."/>
            <person name="Iida T."/>
            <person name="Darby A."/>
            <person name="Hattori M."/>
            <person name="Ohkuma M."/>
        </authorList>
    </citation>
    <scope>NUCLEOTIDE SEQUENCE [LARGE SCALE GENOMIC DNA]</scope>
    <source>
        <strain evidence="3 4">JCM 21142</strain>
    </source>
</reference>
<feature type="domain" description="TonB-dependent receptor plug" evidence="2">
    <location>
        <begin position="59"/>
        <end position="124"/>
    </location>
</feature>
<dbReference type="eggNOG" id="COG1629">
    <property type="taxonomic scope" value="Bacteria"/>
</dbReference>
<evidence type="ECO:0000313" key="4">
    <source>
        <dbReference type="Proteomes" id="UP000019402"/>
    </source>
</evidence>
<evidence type="ECO:0000259" key="2">
    <source>
        <dbReference type="Pfam" id="PF07715"/>
    </source>
</evidence>
<sequence>MKLTIRELKIFIFSMFSALATNVGVAQTAPAGGVAIEDTAEVRHNDEILKTPFGTFNLSQSTGSIFRISGEELRKTPGTKLIEALRGRVPGLLIKRTSNSPGAGGYSYSLNGGTPYILINGQPRGLEVDLREVQEVIVLGDATFNSLLGNLGDNGLIYVVTNGTKLGKPTIEVDYQYGIQTPTYLPELLSASEYAKVINQVANNDGLGDIYSAEAIAAYADGSDPVRYPNIDNQDTYLADFSATNTASLNVYGGEPGFKYSAFAGYNDWQGLEKVGHKTDGRELTFRTKIDTRINDFISANASVFGKFSNNDRNILGPDAIMSSISTTPANAHPLTYGDAYIVSPQYPSNLLSELENGGTHTDYVSNMIFDVGLEFDLNEYVAGLKYSTYAIMHTYNAHSLKTNNAPGLYTLESLQGSDGQDSTGLKLYQKEVIDLTVGRDNGGIQRNFTYGGNVSYLKTFDESILNLNLSHLLYFEPNTTATQADKRNLTFNLNASYALRNKYIAYANLNSSSSAKYIGENKTKFFPTVGLAWVASNESFLADNELIDNLKIRASYGRVGTEYTSTSLLYNDTWGGGLKNGTTYLGTGTTDQYQFGYRQTATGNEEIDWVLYDQFFAGVELNVLKKINLQFNYFNIAISNIISKASEQYASALGGDVYLPSLNFEERRNTGFNANIMFSDRGEDFSYYVSGNVGNNKIVGEKISEVQYPDQYRLQQGQAIDQIMGYESDGLFTAENIADALPQFGEVQVGDVKYVDQNNDGVIDARDQKEIGNSTPRFNYGIAFGFEYKGFNLDVLGNGVAGYDINLKSYDYYTHSGLGNYYASVNKDLPNGNANPRLSVLTSNNNYENSDYWLVNGGYFRISNVELGYTLPKSFISNSLFSNVKLFVRGSNLAVISKVKDLDPEDMNAGVSEYPMMRSFVLGATLKF</sequence>
<organism evidence="3 4">
    <name type="scientific">Saccharicrinis fermentans DSM 9555 = JCM 21142</name>
    <dbReference type="NCBI Taxonomy" id="869213"/>
    <lineage>
        <taxon>Bacteria</taxon>
        <taxon>Pseudomonadati</taxon>
        <taxon>Bacteroidota</taxon>
        <taxon>Bacteroidia</taxon>
        <taxon>Marinilabiliales</taxon>
        <taxon>Marinilabiliaceae</taxon>
        <taxon>Saccharicrinis</taxon>
    </lineage>
</organism>
<dbReference type="Proteomes" id="UP000019402">
    <property type="component" value="Unassembled WGS sequence"/>
</dbReference>
<dbReference type="AlphaFoldDB" id="W7Y283"/>
<feature type="signal peptide" evidence="1">
    <location>
        <begin position="1"/>
        <end position="20"/>
    </location>
</feature>
<gene>
    <name evidence="3" type="ORF">JCM21142_240</name>
</gene>
<dbReference type="SUPFAM" id="SSF56935">
    <property type="entry name" value="Porins"/>
    <property type="match status" value="1"/>
</dbReference>
<dbReference type="STRING" id="869213.GCA_000517085_03251"/>
<keyword evidence="4" id="KW-1185">Reference proteome</keyword>
<dbReference type="OrthoDB" id="9768177at2"/>
<dbReference type="RefSeq" id="WP_027472694.1">
    <property type="nucleotide sequence ID" value="NZ_BAMD01000002.1"/>
</dbReference>
<dbReference type="Gene3D" id="2.170.130.10">
    <property type="entry name" value="TonB-dependent receptor, plug domain"/>
    <property type="match status" value="1"/>
</dbReference>
<keyword evidence="1" id="KW-0732">Signal</keyword>
<dbReference type="InterPro" id="IPR012910">
    <property type="entry name" value="Plug_dom"/>
</dbReference>
<dbReference type="EMBL" id="BAMD01000002">
    <property type="protein sequence ID" value="GAF01628.1"/>
    <property type="molecule type" value="Genomic_DNA"/>
</dbReference>
<dbReference type="Pfam" id="PF07715">
    <property type="entry name" value="Plug"/>
    <property type="match status" value="1"/>
</dbReference>
<dbReference type="InterPro" id="IPR023996">
    <property type="entry name" value="TonB-dep_OMP_SusC/RagA"/>
</dbReference>
<evidence type="ECO:0000313" key="3">
    <source>
        <dbReference type="EMBL" id="GAF01628.1"/>
    </source>
</evidence>
<dbReference type="NCBIfam" id="TIGR04056">
    <property type="entry name" value="OMP_RagA_SusC"/>
    <property type="match status" value="1"/>
</dbReference>
<feature type="chain" id="PRO_5004903915" evidence="1">
    <location>
        <begin position="21"/>
        <end position="929"/>
    </location>
</feature>
<accession>W7Y283</accession>
<protein>
    <submittedName>
        <fullName evidence="3">TonB-linked outer membrane protein, SusC/RagA family</fullName>
    </submittedName>
</protein>
<name>W7Y283_9BACT</name>
<comment type="caution">
    <text evidence="3">The sequence shown here is derived from an EMBL/GenBank/DDBJ whole genome shotgun (WGS) entry which is preliminary data.</text>
</comment>
<dbReference type="InterPro" id="IPR037066">
    <property type="entry name" value="Plug_dom_sf"/>
</dbReference>
<proteinExistence type="predicted"/>